<feature type="domain" description="Flagellar hook-associated protein 2 C-terminal" evidence="7">
    <location>
        <begin position="723"/>
        <end position="791"/>
    </location>
</feature>
<keyword evidence="8" id="KW-0969">Cilium</keyword>
<dbReference type="eggNOG" id="COG1345">
    <property type="taxonomic scope" value="Bacteria"/>
</dbReference>
<comment type="function">
    <text evidence="5">Required for morphogenesis and for the elongation of the flagellar filament by facilitating polymerization of the flagellin monomers at the tip of growing filament. Forms a capping structure, which prevents flagellin subunits (transported through the central channel of the flagellum) from leaking out without polymerization at the distal end.</text>
</comment>
<dbReference type="AlphaFoldDB" id="I3Y757"/>
<evidence type="ECO:0000256" key="4">
    <source>
        <dbReference type="ARBA" id="ARBA00023143"/>
    </source>
</evidence>
<evidence type="ECO:0000313" key="8">
    <source>
        <dbReference type="EMBL" id="AFL72825.1"/>
    </source>
</evidence>
<sequence>MDTNIIGSLGAGSGIDIAKLVSQLTEVERAPQQQLIDTRQKKLEAQISGYGQLKSALDTLKTAMGSLGTADIFNARSVAVPTSDAITADSVSPGAQTGSYKIDVLAVASAHSLATQAQDERDGALGKSGNLTIGFGEWTYNGSDEPTGFATNAERAALSIEVEATDSLDSIAAKINAQNAGVQAAVLKVDGQYQLTLTAPSGVSNALRVSVDDTSLNAFAFNESQFDQVAETQQGADASLKINGLAVTRESNSIDDVIQGFAFTINKISTESLNFSVTADKGSAEEAVRGFVEAYNAFQETTQKLIGYSRDDDNNLVRGDLAGDSAARTAISRLREQIGGAVPGIASGFTALTNVGIRTERDGSLSISEDEFTDAFAKNFDLIGELFASKTTSANSAVKVNQGTFAASATAGTYAVKIDRDPTHGQTQGTPITVGGFNAGTDKFDTPLTAAGAAYSFKINVDGTNSNLIELNGTYNSADDLRADLQSRINGDASLKAAGIALDVGYDDTTDSFSFTSRDYGAISQVKFTETGASLGALGIALTQARIVGDAVSQESFDAATETFTTPLNAATGDYSFKLSVNGVASGALQLSGTYTDAETLRADLQTQINADANVASVGGLDVTYDPATNAFSFVSRTGGAASAVAFTETGDDMAKLGIGLAMTGTRGVDVAGSIDGVAGFGAGNVLLPDIDSKAYGLNLSVSAGAKAQSEASGTAGFEIGFSRGFAGELSKLIDNFLGSTGIVKTREDGIQTQLDGLDENKTKLDRRMEGVSARLLAQFTAMENIVNSLQGTGSQLEGLVDRLPFTASSS</sequence>
<name>I3Y757_THIV6</name>
<dbReference type="InterPro" id="IPR003481">
    <property type="entry name" value="FliD_N"/>
</dbReference>
<dbReference type="OrthoDB" id="5980200at2"/>
<dbReference type="Pfam" id="PF07195">
    <property type="entry name" value="FliD_C"/>
    <property type="match status" value="2"/>
</dbReference>
<evidence type="ECO:0000313" key="9">
    <source>
        <dbReference type="Proteomes" id="UP000006062"/>
    </source>
</evidence>
<dbReference type="KEGG" id="tvi:Thivi_0774"/>
<keyword evidence="9" id="KW-1185">Reference proteome</keyword>
<dbReference type="Pfam" id="PF02465">
    <property type="entry name" value="FliD_N"/>
    <property type="match status" value="1"/>
</dbReference>
<gene>
    <name evidence="8" type="ordered locus">Thivi_0774</name>
</gene>
<dbReference type="GO" id="GO:0005576">
    <property type="term" value="C:extracellular region"/>
    <property type="evidence" value="ECO:0007669"/>
    <property type="project" value="UniProtKB-SubCell"/>
</dbReference>
<dbReference type="PANTHER" id="PTHR30288:SF0">
    <property type="entry name" value="FLAGELLAR HOOK-ASSOCIATED PROTEIN 2"/>
    <property type="match status" value="1"/>
</dbReference>
<keyword evidence="5" id="KW-0964">Secreted</keyword>
<dbReference type="EMBL" id="CP003154">
    <property type="protein sequence ID" value="AFL72825.1"/>
    <property type="molecule type" value="Genomic_DNA"/>
</dbReference>
<evidence type="ECO:0000256" key="5">
    <source>
        <dbReference type="RuleBase" id="RU362066"/>
    </source>
</evidence>
<feature type="domain" description="Flagellar hook-associated protein 2 C-terminal" evidence="7">
    <location>
        <begin position="235"/>
        <end position="401"/>
    </location>
</feature>
<protein>
    <recommendedName>
        <fullName evidence="5">Flagellar hook-associated protein 2</fullName>
        <shortName evidence="5">HAP2</shortName>
    </recommendedName>
    <alternativeName>
        <fullName evidence="5">Flagellar cap protein</fullName>
    </alternativeName>
</protein>
<dbReference type="RefSeq" id="WP_014777317.1">
    <property type="nucleotide sequence ID" value="NC_018012.1"/>
</dbReference>
<keyword evidence="8" id="KW-0282">Flagellum</keyword>
<feature type="domain" description="Flagellar hook-associated protein 2 N-terminal" evidence="6">
    <location>
        <begin position="13"/>
        <end position="111"/>
    </location>
</feature>
<dbReference type="GO" id="GO:0009424">
    <property type="term" value="C:bacterial-type flagellum hook"/>
    <property type="evidence" value="ECO:0007669"/>
    <property type="project" value="UniProtKB-UniRule"/>
</dbReference>
<evidence type="ECO:0000259" key="6">
    <source>
        <dbReference type="Pfam" id="PF02465"/>
    </source>
</evidence>
<organism evidence="8 9">
    <name type="scientific">Thiocystis violascens (strain ATCC 17096 / DSM 198 / 6111)</name>
    <name type="common">Chromatium violascens</name>
    <dbReference type="NCBI Taxonomy" id="765911"/>
    <lineage>
        <taxon>Bacteria</taxon>
        <taxon>Pseudomonadati</taxon>
        <taxon>Pseudomonadota</taxon>
        <taxon>Gammaproteobacteria</taxon>
        <taxon>Chromatiales</taxon>
        <taxon>Chromatiaceae</taxon>
        <taxon>Thiocystis</taxon>
    </lineage>
</organism>
<dbReference type="HOGENOM" id="CLU_015182_6_0_6"/>
<keyword evidence="8" id="KW-0966">Cell projection</keyword>
<dbReference type="GO" id="GO:0071973">
    <property type="term" value="P:bacterial-type flagellum-dependent cell motility"/>
    <property type="evidence" value="ECO:0007669"/>
    <property type="project" value="TreeGrafter"/>
</dbReference>
<reference evidence="8 9" key="1">
    <citation type="submission" date="2012-06" db="EMBL/GenBank/DDBJ databases">
        <title>Complete sequence of Thiocystis violascens DSM 198.</title>
        <authorList>
            <consortium name="US DOE Joint Genome Institute"/>
            <person name="Lucas S."/>
            <person name="Han J."/>
            <person name="Lapidus A."/>
            <person name="Cheng J.-F."/>
            <person name="Goodwin L."/>
            <person name="Pitluck S."/>
            <person name="Peters L."/>
            <person name="Ovchinnikova G."/>
            <person name="Teshima H."/>
            <person name="Detter J.C."/>
            <person name="Han C."/>
            <person name="Tapia R."/>
            <person name="Land M."/>
            <person name="Hauser L."/>
            <person name="Kyrpides N."/>
            <person name="Ivanova N."/>
            <person name="Pagani I."/>
            <person name="Vogl K."/>
            <person name="Liu Z."/>
            <person name="Frigaard N.-U."/>
            <person name="Bryant D."/>
            <person name="Woyke T."/>
        </authorList>
    </citation>
    <scope>NUCLEOTIDE SEQUENCE [LARGE SCALE GENOMIC DNA]</scope>
    <source>
        <strain evidence="9">ATCC 17096 / DSM 198 / 6111</strain>
    </source>
</reference>
<dbReference type="STRING" id="765911.Thivi_0774"/>
<keyword evidence="3" id="KW-0175">Coiled coil</keyword>
<evidence type="ECO:0000259" key="7">
    <source>
        <dbReference type="Pfam" id="PF07195"/>
    </source>
</evidence>
<evidence type="ECO:0000256" key="2">
    <source>
        <dbReference type="ARBA" id="ARBA00011255"/>
    </source>
</evidence>
<proteinExistence type="inferred from homology"/>
<comment type="similarity">
    <text evidence="1 5">Belongs to the FliD family.</text>
</comment>
<comment type="subunit">
    <text evidence="2 5">Homopentamer.</text>
</comment>
<comment type="subcellular location">
    <subcellularLocation>
        <location evidence="5">Secreted</location>
    </subcellularLocation>
    <subcellularLocation>
        <location evidence="5">Bacterial flagellum</location>
    </subcellularLocation>
</comment>
<evidence type="ECO:0000256" key="3">
    <source>
        <dbReference type="ARBA" id="ARBA00023054"/>
    </source>
</evidence>
<dbReference type="Pfam" id="PF07196">
    <property type="entry name" value="Flagellin_IN"/>
    <property type="match status" value="1"/>
</dbReference>
<keyword evidence="4 5" id="KW-0975">Bacterial flagellum</keyword>
<dbReference type="PANTHER" id="PTHR30288">
    <property type="entry name" value="FLAGELLAR CAP/ASSEMBLY PROTEIN FLID"/>
    <property type="match status" value="1"/>
</dbReference>
<dbReference type="Proteomes" id="UP000006062">
    <property type="component" value="Chromosome"/>
</dbReference>
<evidence type="ECO:0000256" key="1">
    <source>
        <dbReference type="ARBA" id="ARBA00009764"/>
    </source>
</evidence>
<dbReference type="InterPro" id="IPR040026">
    <property type="entry name" value="FliD"/>
</dbReference>
<dbReference type="GO" id="GO:0007155">
    <property type="term" value="P:cell adhesion"/>
    <property type="evidence" value="ECO:0007669"/>
    <property type="project" value="InterPro"/>
</dbReference>
<dbReference type="GO" id="GO:0009421">
    <property type="term" value="C:bacterial-type flagellum filament cap"/>
    <property type="evidence" value="ECO:0007669"/>
    <property type="project" value="InterPro"/>
</dbReference>
<dbReference type="InterPro" id="IPR010809">
    <property type="entry name" value="FliD_C"/>
</dbReference>
<accession>I3Y757</accession>
<dbReference type="InterPro" id="IPR010810">
    <property type="entry name" value="Flagellin_hook_IN_motif"/>
</dbReference>